<gene>
    <name evidence="1" type="ORF">Ahy_B09g095053</name>
</gene>
<dbReference type="Proteomes" id="UP000289738">
    <property type="component" value="Chromosome B09"/>
</dbReference>
<evidence type="ECO:0000313" key="1">
    <source>
        <dbReference type="EMBL" id="RYQ87541.1"/>
    </source>
</evidence>
<reference evidence="1 2" key="1">
    <citation type="submission" date="2019-01" db="EMBL/GenBank/DDBJ databases">
        <title>Sequencing of cultivated peanut Arachis hypogaea provides insights into genome evolution and oil improvement.</title>
        <authorList>
            <person name="Chen X."/>
        </authorList>
    </citation>
    <scope>NUCLEOTIDE SEQUENCE [LARGE SCALE GENOMIC DNA]</scope>
    <source>
        <strain evidence="2">cv. Fuhuasheng</strain>
        <tissue evidence="1">Leaves</tissue>
    </source>
</reference>
<dbReference type="EMBL" id="SDMP01000019">
    <property type="protein sequence ID" value="RYQ87541.1"/>
    <property type="molecule type" value="Genomic_DNA"/>
</dbReference>
<evidence type="ECO:0000313" key="2">
    <source>
        <dbReference type="Proteomes" id="UP000289738"/>
    </source>
</evidence>
<keyword evidence="2" id="KW-1185">Reference proteome</keyword>
<protein>
    <submittedName>
        <fullName evidence="1">Uncharacterized protein</fullName>
    </submittedName>
</protein>
<proteinExistence type="predicted"/>
<sequence>MEQLKEFASAAKKANNQVLLDFTRLTLYSTRVTSIDLWLNSQMEHQSGSSIYTCYVSSHSAVSMEAEKQTSVSEVSLFCVK</sequence>
<comment type="caution">
    <text evidence="1">The sequence shown here is derived from an EMBL/GenBank/DDBJ whole genome shotgun (WGS) entry which is preliminary data.</text>
</comment>
<name>A0A444XCT5_ARAHY</name>
<dbReference type="AlphaFoldDB" id="A0A444XCT5"/>
<organism evidence="1 2">
    <name type="scientific">Arachis hypogaea</name>
    <name type="common">Peanut</name>
    <dbReference type="NCBI Taxonomy" id="3818"/>
    <lineage>
        <taxon>Eukaryota</taxon>
        <taxon>Viridiplantae</taxon>
        <taxon>Streptophyta</taxon>
        <taxon>Embryophyta</taxon>
        <taxon>Tracheophyta</taxon>
        <taxon>Spermatophyta</taxon>
        <taxon>Magnoliopsida</taxon>
        <taxon>eudicotyledons</taxon>
        <taxon>Gunneridae</taxon>
        <taxon>Pentapetalae</taxon>
        <taxon>rosids</taxon>
        <taxon>fabids</taxon>
        <taxon>Fabales</taxon>
        <taxon>Fabaceae</taxon>
        <taxon>Papilionoideae</taxon>
        <taxon>50 kb inversion clade</taxon>
        <taxon>dalbergioids sensu lato</taxon>
        <taxon>Dalbergieae</taxon>
        <taxon>Pterocarpus clade</taxon>
        <taxon>Arachis</taxon>
    </lineage>
</organism>
<accession>A0A444XCT5</accession>